<name>A0A6V7WY20_MELEN</name>
<feature type="compositionally biased region" description="Basic and acidic residues" evidence="1">
    <location>
        <begin position="28"/>
        <end position="40"/>
    </location>
</feature>
<comment type="caution">
    <text evidence="2">The sequence shown here is derived from an EMBL/GenBank/DDBJ whole genome shotgun (WGS) entry which is preliminary data.</text>
</comment>
<evidence type="ECO:0000256" key="1">
    <source>
        <dbReference type="SAM" id="MobiDB-lite"/>
    </source>
</evidence>
<evidence type="ECO:0000313" key="3">
    <source>
        <dbReference type="Proteomes" id="UP000580250"/>
    </source>
</evidence>
<feature type="region of interest" description="Disordered" evidence="1">
    <location>
        <begin position="1"/>
        <end position="50"/>
    </location>
</feature>
<protein>
    <submittedName>
        <fullName evidence="2">Uncharacterized protein</fullName>
    </submittedName>
</protein>
<sequence>MNQSQRGRAQGPMIRVQGRPTFRGEGQPSKDPKGKGKEINLNEEPETDSD</sequence>
<dbReference type="Proteomes" id="UP000580250">
    <property type="component" value="Unassembled WGS sequence"/>
</dbReference>
<evidence type="ECO:0000313" key="2">
    <source>
        <dbReference type="EMBL" id="CAD2191941.1"/>
    </source>
</evidence>
<accession>A0A6V7WY20</accession>
<dbReference type="AlphaFoldDB" id="A0A6V7WY20"/>
<dbReference type="EMBL" id="CAJEWN010000910">
    <property type="protein sequence ID" value="CAD2191941.1"/>
    <property type="molecule type" value="Genomic_DNA"/>
</dbReference>
<reference evidence="2 3" key="1">
    <citation type="submission" date="2020-08" db="EMBL/GenBank/DDBJ databases">
        <authorList>
            <person name="Koutsovoulos G."/>
            <person name="Danchin GJ E."/>
        </authorList>
    </citation>
    <scope>NUCLEOTIDE SEQUENCE [LARGE SCALE GENOMIC DNA]</scope>
</reference>
<feature type="compositionally biased region" description="Acidic residues" evidence="1">
    <location>
        <begin position="41"/>
        <end position="50"/>
    </location>
</feature>
<proteinExistence type="predicted"/>
<gene>
    <name evidence="2" type="ORF">MENT_LOCUS44801</name>
</gene>
<organism evidence="2 3">
    <name type="scientific">Meloidogyne enterolobii</name>
    <name type="common">Root-knot nematode worm</name>
    <name type="synonym">Meloidogyne mayaguensis</name>
    <dbReference type="NCBI Taxonomy" id="390850"/>
    <lineage>
        <taxon>Eukaryota</taxon>
        <taxon>Metazoa</taxon>
        <taxon>Ecdysozoa</taxon>
        <taxon>Nematoda</taxon>
        <taxon>Chromadorea</taxon>
        <taxon>Rhabditida</taxon>
        <taxon>Tylenchina</taxon>
        <taxon>Tylenchomorpha</taxon>
        <taxon>Tylenchoidea</taxon>
        <taxon>Meloidogynidae</taxon>
        <taxon>Meloidogyninae</taxon>
        <taxon>Meloidogyne</taxon>
    </lineage>
</organism>